<dbReference type="InterPro" id="IPR036265">
    <property type="entry name" value="HIT-like_sf"/>
</dbReference>
<evidence type="ECO:0000259" key="4">
    <source>
        <dbReference type="PROSITE" id="PS51084"/>
    </source>
</evidence>
<organism evidence="5 6">
    <name type="scientific">Pyrolobus fumarii (strain DSM 11204 / 1A)</name>
    <dbReference type="NCBI Taxonomy" id="694429"/>
    <lineage>
        <taxon>Archaea</taxon>
        <taxon>Thermoproteota</taxon>
        <taxon>Thermoprotei</taxon>
        <taxon>Desulfurococcales</taxon>
        <taxon>Pyrodictiaceae</taxon>
        <taxon>Pyrolobus</taxon>
    </lineage>
</organism>
<feature type="active site" description="Tele-AMP-histidine intermediate" evidence="1">
    <location>
        <position position="99"/>
    </location>
</feature>
<dbReference type="AlphaFoldDB" id="G0EE23"/>
<dbReference type="eggNOG" id="arCOG00419">
    <property type="taxonomic scope" value="Archaea"/>
</dbReference>
<dbReference type="InterPro" id="IPR019808">
    <property type="entry name" value="Histidine_triad_CS"/>
</dbReference>
<dbReference type="PANTHER" id="PTHR47670:SF1">
    <property type="entry name" value="ADENYLYLSULFATASE HINT3"/>
    <property type="match status" value="1"/>
</dbReference>
<dbReference type="GeneID" id="11139693"/>
<protein>
    <submittedName>
        <fullName evidence="5">Histidine triad (HIT) protein</fullName>
    </submittedName>
</protein>
<feature type="short sequence motif" description="Histidine triad motif" evidence="2 3">
    <location>
        <begin position="97"/>
        <end position="101"/>
    </location>
</feature>
<dbReference type="GO" id="GO:0006790">
    <property type="term" value="P:sulfur compound metabolic process"/>
    <property type="evidence" value="ECO:0007669"/>
    <property type="project" value="TreeGrafter"/>
</dbReference>
<dbReference type="PANTHER" id="PTHR47670">
    <property type="entry name" value="ADENYLYLSULFATASE HINT3"/>
    <property type="match status" value="1"/>
</dbReference>
<name>G0EE23_PYRF1</name>
<dbReference type="HOGENOM" id="CLU_056776_3_3_2"/>
<dbReference type="EMBL" id="CP002838">
    <property type="protein sequence ID" value="AEM37939.1"/>
    <property type="molecule type" value="Genomic_DNA"/>
</dbReference>
<dbReference type="Pfam" id="PF01230">
    <property type="entry name" value="HIT"/>
    <property type="match status" value="1"/>
</dbReference>
<feature type="domain" description="HIT" evidence="4">
    <location>
        <begin position="5"/>
        <end position="112"/>
    </location>
</feature>
<dbReference type="InterPro" id="IPR039384">
    <property type="entry name" value="HINT"/>
</dbReference>
<dbReference type="KEGG" id="pfm:Pyrfu_0067"/>
<reference evidence="5 6" key="1">
    <citation type="journal article" date="2011" name="Stand. Genomic Sci.">
        <title>Complete genome sequence of the hyperthermophilic chemolithoautotroph Pyrolobus fumarii type strain (1A).</title>
        <authorList>
            <person name="Anderson I."/>
            <person name="Goker M."/>
            <person name="Nolan M."/>
            <person name="Lucas S."/>
            <person name="Hammon N."/>
            <person name="Deshpande S."/>
            <person name="Cheng J.F."/>
            <person name="Tapia R."/>
            <person name="Han C."/>
            <person name="Goodwin L."/>
            <person name="Pitluck S."/>
            <person name="Huntemann M."/>
            <person name="Liolios K."/>
            <person name="Ivanova N."/>
            <person name="Pagani I."/>
            <person name="Mavromatis K."/>
            <person name="Ovchinikova G."/>
            <person name="Pati A."/>
            <person name="Chen A."/>
            <person name="Palaniappan K."/>
            <person name="Land M."/>
            <person name="Hauser L."/>
            <person name="Brambilla E.M."/>
            <person name="Huber H."/>
            <person name="Yasawong M."/>
            <person name="Rohde M."/>
            <person name="Spring S."/>
            <person name="Abt B."/>
            <person name="Sikorski J."/>
            <person name="Wirth R."/>
            <person name="Detter J.C."/>
            <person name="Woyke T."/>
            <person name="Bristow J."/>
            <person name="Eisen J.A."/>
            <person name="Markowitz V."/>
            <person name="Hugenholtz P."/>
            <person name="Kyrpides N.C."/>
            <person name="Klenk H.P."/>
            <person name="Lapidus A."/>
        </authorList>
    </citation>
    <scope>NUCLEOTIDE SEQUENCE [LARGE SCALE GENOMIC DNA]</scope>
    <source>
        <strain evidence="6">DSM 11204 / 1A</strain>
    </source>
</reference>
<dbReference type="GO" id="GO:0009150">
    <property type="term" value="P:purine ribonucleotide metabolic process"/>
    <property type="evidence" value="ECO:0007669"/>
    <property type="project" value="TreeGrafter"/>
</dbReference>
<dbReference type="InterPro" id="IPR001310">
    <property type="entry name" value="Histidine_triad_HIT"/>
</dbReference>
<dbReference type="Proteomes" id="UP000001037">
    <property type="component" value="Chromosome"/>
</dbReference>
<sequence length="139" mass="15384">MTDCIFCRIVRGDIPAHKIYEDEKVVAFLDIYPINPGHTLIVPKEHYERLDQVPPETLDAMIRAAARIAPAILRATGATGYNVVVNVGKSAGQEIMHVHLHVIPRREGDGCHIMHCARSKPSNEELAKTAEAIRRELGG</sequence>
<gene>
    <name evidence="5" type="ordered locus">Pyrfu_0067</name>
</gene>
<dbReference type="InParanoid" id="G0EE23"/>
<dbReference type="GO" id="GO:0047627">
    <property type="term" value="F:adenylylsulfatase activity"/>
    <property type="evidence" value="ECO:0007669"/>
    <property type="project" value="TreeGrafter"/>
</dbReference>
<dbReference type="RefSeq" id="WP_014025616.1">
    <property type="nucleotide sequence ID" value="NC_015931.1"/>
</dbReference>
<keyword evidence="6" id="KW-1185">Reference proteome</keyword>
<dbReference type="STRING" id="694429.Pyrfu_0067"/>
<evidence type="ECO:0000313" key="5">
    <source>
        <dbReference type="EMBL" id="AEM37939.1"/>
    </source>
</evidence>
<evidence type="ECO:0000313" key="6">
    <source>
        <dbReference type="Proteomes" id="UP000001037"/>
    </source>
</evidence>
<dbReference type="CDD" id="cd01277">
    <property type="entry name" value="HINT_subgroup"/>
    <property type="match status" value="1"/>
</dbReference>
<evidence type="ECO:0000256" key="2">
    <source>
        <dbReference type="PIRSR" id="PIRSR601310-3"/>
    </source>
</evidence>
<dbReference type="SUPFAM" id="SSF54197">
    <property type="entry name" value="HIT-like"/>
    <property type="match status" value="1"/>
</dbReference>
<evidence type="ECO:0000256" key="3">
    <source>
        <dbReference type="PROSITE-ProRule" id="PRU00464"/>
    </source>
</evidence>
<dbReference type="PRINTS" id="PR00332">
    <property type="entry name" value="HISTRIAD"/>
</dbReference>
<dbReference type="Gene3D" id="3.30.428.10">
    <property type="entry name" value="HIT-like"/>
    <property type="match status" value="1"/>
</dbReference>
<evidence type="ECO:0000256" key="1">
    <source>
        <dbReference type="PIRSR" id="PIRSR601310-1"/>
    </source>
</evidence>
<dbReference type="InterPro" id="IPR011146">
    <property type="entry name" value="HIT-like"/>
</dbReference>
<dbReference type="FunCoup" id="G0EE23">
    <property type="interactions" value="122"/>
</dbReference>
<proteinExistence type="predicted"/>
<accession>G0EE23</accession>
<dbReference type="PROSITE" id="PS51084">
    <property type="entry name" value="HIT_2"/>
    <property type="match status" value="1"/>
</dbReference>
<dbReference type="OrthoDB" id="26806at2157"/>
<dbReference type="PROSITE" id="PS00892">
    <property type="entry name" value="HIT_1"/>
    <property type="match status" value="1"/>
</dbReference>